<evidence type="ECO:0000313" key="6">
    <source>
        <dbReference type="Proteomes" id="UP000799439"/>
    </source>
</evidence>
<evidence type="ECO:0000256" key="2">
    <source>
        <dbReference type="PROSITE-ProRule" id="PRU00176"/>
    </source>
</evidence>
<feature type="compositionally biased region" description="Polar residues" evidence="3">
    <location>
        <begin position="42"/>
        <end position="73"/>
    </location>
</feature>
<name>A0A9P4JAB9_9PEZI</name>
<feature type="region of interest" description="Disordered" evidence="3">
    <location>
        <begin position="171"/>
        <end position="191"/>
    </location>
</feature>
<feature type="compositionally biased region" description="Low complexity" evidence="3">
    <location>
        <begin position="96"/>
        <end position="106"/>
    </location>
</feature>
<evidence type="ECO:0000313" key="5">
    <source>
        <dbReference type="EMBL" id="KAF2157899.1"/>
    </source>
</evidence>
<sequence length="352" mass="37862">MSKQSGSTDRPASGSSTPSGAHGLPAKPPQSQNSGFAFKPRNVSSNPSHRPVATQQSQPHPYQQNAQQMNTGAYQGYGDFNQSYAAQQPLQAGGYDQSQYYGQQSYPTGDYSSYGATGQYSSYDNPDAEYQAQMQQWQANYGNAGNDSKNANGQAKQTGNANALPLKYNRLDGSTPTPAASTPPAPIDSRKTVVRQGGGQKWEDSTLLEWGNHHRLFIGNLAGEVTDDSLLKAFSKYASVQKARVVRDKRTTKSKGFGFVSFSDADDYFQAAKDMNGKYIGSHPVLIRRAETEIKLSNKKSQQKSNNHNKGKGPGGAGGSSGLKKDAVLGPQSGQGVQKKSQKVESKYKVLG</sequence>
<feature type="region of interest" description="Disordered" evidence="3">
    <location>
        <begin position="96"/>
        <end position="126"/>
    </location>
</feature>
<organism evidence="5 6">
    <name type="scientific">Myriangium duriaei CBS 260.36</name>
    <dbReference type="NCBI Taxonomy" id="1168546"/>
    <lineage>
        <taxon>Eukaryota</taxon>
        <taxon>Fungi</taxon>
        <taxon>Dikarya</taxon>
        <taxon>Ascomycota</taxon>
        <taxon>Pezizomycotina</taxon>
        <taxon>Dothideomycetes</taxon>
        <taxon>Dothideomycetidae</taxon>
        <taxon>Myriangiales</taxon>
        <taxon>Myriangiaceae</taxon>
        <taxon>Myriangium</taxon>
    </lineage>
</organism>
<gene>
    <name evidence="5" type="ORF">K461DRAFT_274136</name>
</gene>
<keyword evidence="1 2" id="KW-0694">RNA-binding</keyword>
<dbReference type="PROSITE" id="PS50102">
    <property type="entry name" value="RRM"/>
    <property type="match status" value="1"/>
</dbReference>
<dbReference type="InterPro" id="IPR035979">
    <property type="entry name" value="RBD_domain_sf"/>
</dbReference>
<feature type="compositionally biased region" description="Low complexity" evidence="3">
    <location>
        <begin position="330"/>
        <end position="339"/>
    </location>
</feature>
<dbReference type="EMBL" id="ML996081">
    <property type="protein sequence ID" value="KAF2157899.1"/>
    <property type="molecule type" value="Genomic_DNA"/>
</dbReference>
<feature type="region of interest" description="Disordered" evidence="3">
    <location>
        <begin position="297"/>
        <end position="352"/>
    </location>
</feature>
<evidence type="ECO:0000256" key="3">
    <source>
        <dbReference type="SAM" id="MobiDB-lite"/>
    </source>
</evidence>
<evidence type="ECO:0000256" key="1">
    <source>
        <dbReference type="ARBA" id="ARBA00022884"/>
    </source>
</evidence>
<comment type="caution">
    <text evidence="5">The sequence shown here is derived from an EMBL/GenBank/DDBJ whole genome shotgun (WGS) entry which is preliminary data.</text>
</comment>
<proteinExistence type="predicted"/>
<dbReference type="OrthoDB" id="1749473at2759"/>
<feature type="domain" description="RRM" evidence="4">
    <location>
        <begin position="214"/>
        <end position="292"/>
    </location>
</feature>
<dbReference type="Proteomes" id="UP000799439">
    <property type="component" value="Unassembled WGS sequence"/>
</dbReference>
<dbReference type="SUPFAM" id="SSF54928">
    <property type="entry name" value="RNA-binding domain, RBD"/>
    <property type="match status" value="1"/>
</dbReference>
<feature type="compositionally biased region" description="Basic and acidic residues" evidence="3">
    <location>
        <begin position="342"/>
        <end position="352"/>
    </location>
</feature>
<feature type="region of interest" description="Disordered" evidence="3">
    <location>
        <begin position="1"/>
        <end position="80"/>
    </location>
</feature>
<accession>A0A9P4JAB9</accession>
<dbReference type="PANTHER" id="PTHR47640">
    <property type="entry name" value="TRNA SELENOCYSTEINE 1-ASSOCIATED PROTEIN 1-RELATED-RELATED"/>
    <property type="match status" value="1"/>
</dbReference>
<protein>
    <submittedName>
        <fullName evidence="5">RNA-binding domain-containing protein</fullName>
    </submittedName>
</protein>
<dbReference type="InterPro" id="IPR000504">
    <property type="entry name" value="RRM_dom"/>
</dbReference>
<feature type="compositionally biased region" description="Basic residues" evidence="3">
    <location>
        <begin position="297"/>
        <end position="311"/>
    </location>
</feature>
<dbReference type="AlphaFoldDB" id="A0A9P4JAB9"/>
<dbReference type="Pfam" id="PF00076">
    <property type="entry name" value="RRM_1"/>
    <property type="match status" value="1"/>
</dbReference>
<feature type="compositionally biased region" description="Gly residues" evidence="3">
    <location>
        <begin position="312"/>
        <end position="321"/>
    </location>
</feature>
<dbReference type="InterPro" id="IPR050825">
    <property type="entry name" value="RBM42_RBP45_47-like"/>
</dbReference>
<dbReference type="InterPro" id="IPR012677">
    <property type="entry name" value="Nucleotide-bd_a/b_plait_sf"/>
</dbReference>
<evidence type="ECO:0000259" key="4">
    <source>
        <dbReference type="PROSITE" id="PS50102"/>
    </source>
</evidence>
<feature type="compositionally biased region" description="Polar residues" evidence="3">
    <location>
        <begin position="110"/>
        <end position="124"/>
    </location>
</feature>
<feature type="compositionally biased region" description="Polar residues" evidence="3">
    <location>
        <begin position="1"/>
        <end position="19"/>
    </location>
</feature>
<dbReference type="PANTHER" id="PTHR47640:SF11">
    <property type="entry name" value="RNA-BINDING PROTEIN 42"/>
    <property type="match status" value="1"/>
</dbReference>
<keyword evidence="6" id="KW-1185">Reference proteome</keyword>
<dbReference type="SMART" id="SM00360">
    <property type="entry name" value="RRM"/>
    <property type="match status" value="1"/>
</dbReference>
<reference evidence="5" key="1">
    <citation type="journal article" date="2020" name="Stud. Mycol.">
        <title>101 Dothideomycetes genomes: a test case for predicting lifestyles and emergence of pathogens.</title>
        <authorList>
            <person name="Haridas S."/>
            <person name="Albert R."/>
            <person name="Binder M."/>
            <person name="Bloem J."/>
            <person name="Labutti K."/>
            <person name="Salamov A."/>
            <person name="Andreopoulos B."/>
            <person name="Baker S."/>
            <person name="Barry K."/>
            <person name="Bills G."/>
            <person name="Bluhm B."/>
            <person name="Cannon C."/>
            <person name="Castanera R."/>
            <person name="Culley D."/>
            <person name="Daum C."/>
            <person name="Ezra D."/>
            <person name="Gonzalez J."/>
            <person name="Henrissat B."/>
            <person name="Kuo A."/>
            <person name="Liang C."/>
            <person name="Lipzen A."/>
            <person name="Lutzoni F."/>
            <person name="Magnuson J."/>
            <person name="Mondo S."/>
            <person name="Nolan M."/>
            <person name="Ohm R."/>
            <person name="Pangilinan J."/>
            <person name="Park H.-J."/>
            <person name="Ramirez L."/>
            <person name="Alfaro M."/>
            <person name="Sun H."/>
            <person name="Tritt A."/>
            <person name="Yoshinaga Y."/>
            <person name="Zwiers L.-H."/>
            <person name="Turgeon B."/>
            <person name="Goodwin S."/>
            <person name="Spatafora J."/>
            <person name="Crous P."/>
            <person name="Grigoriev I."/>
        </authorList>
    </citation>
    <scope>NUCLEOTIDE SEQUENCE</scope>
    <source>
        <strain evidence="5">CBS 260.36</strain>
    </source>
</reference>
<dbReference type="GO" id="GO:0003729">
    <property type="term" value="F:mRNA binding"/>
    <property type="evidence" value="ECO:0007669"/>
    <property type="project" value="InterPro"/>
</dbReference>
<dbReference type="Gene3D" id="3.30.70.330">
    <property type="match status" value="1"/>
</dbReference>